<organism evidence="8 9">
    <name type="scientific">Boseongicola aestuarii</name>
    <dbReference type="NCBI Taxonomy" id="1470561"/>
    <lineage>
        <taxon>Bacteria</taxon>
        <taxon>Pseudomonadati</taxon>
        <taxon>Pseudomonadota</taxon>
        <taxon>Alphaproteobacteria</taxon>
        <taxon>Rhodobacterales</taxon>
        <taxon>Paracoccaceae</taxon>
        <taxon>Boseongicola</taxon>
    </lineage>
</organism>
<evidence type="ECO:0000313" key="8">
    <source>
        <dbReference type="EMBL" id="SMX22266.1"/>
    </source>
</evidence>
<protein>
    <submittedName>
        <fullName evidence="8">Bicyclomycin resistance protein</fullName>
    </submittedName>
</protein>
<feature type="transmembrane region" description="Helical" evidence="6">
    <location>
        <begin position="284"/>
        <end position="306"/>
    </location>
</feature>
<evidence type="ECO:0000256" key="1">
    <source>
        <dbReference type="ARBA" id="ARBA00004141"/>
    </source>
</evidence>
<dbReference type="Gene3D" id="1.20.1720.10">
    <property type="entry name" value="Multidrug resistance protein D"/>
    <property type="match status" value="1"/>
</dbReference>
<feature type="transmembrane region" description="Helical" evidence="6">
    <location>
        <begin position="312"/>
        <end position="335"/>
    </location>
</feature>
<proteinExistence type="predicted"/>
<dbReference type="PANTHER" id="PTHR23502:SF132">
    <property type="entry name" value="POLYAMINE TRANSPORTER 2-RELATED"/>
    <property type="match status" value="1"/>
</dbReference>
<evidence type="ECO:0000256" key="4">
    <source>
        <dbReference type="ARBA" id="ARBA00022989"/>
    </source>
</evidence>
<dbReference type="InterPro" id="IPR020846">
    <property type="entry name" value="MFS_dom"/>
</dbReference>
<gene>
    <name evidence="8" type="primary">bcr</name>
    <name evidence="8" type="ORF">BOA8489_00357</name>
</gene>
<dbReference type="PANTHER" id="PTHR23502">
    <property type="entry name" value="MAJOR FACILITATOR SUPERFAMILY"/>
    <property type="match status" value="1"/>
</dbReference>
<evidence type="ECO:0000256" key="2">
    <source>
        <dbReference type="ARBA" id="ARBA00022448"/>
    </source>
</evidence>
<keyword evidence="2" id="KW-0813">Transport</keyword>
<feature type="transmembrane region" description="Helical" evidence="6">
    <location>
        <begin position="256"/>
        <end position="277"/>
    </location>
</feature>
<keyword evidence="5 6" id="KW-0472">Membrane</keyword>
<accession>A0A238IV99</accession>
<reference evidence="8 9" key="1">
    <citation type="submission" date="2017-05" db="EMBL/GenBank/DDBJ databases">
        <authorList>
            <person name="Song R."/>
            <person name="Chenine A.L."/>
            <person name="Ruprecht R.M."/>
        </authorList>
    </citation>
    <scope>NUCLEOTIDE SEQUENCE [LARGE SCALE GENOMIC DNA]</scope>
    <source>
        <strain evidence="8 9">CECT 8489</strain>
    </source>
</reference>
<dbReference type="SUPFAM" id="SSF103473">
    <property type="entry name" value="MFS general substrate transporter"/>
    <property type="match status" value="1"/>
</dbReference>
<dbReference type="RefSeq" id="WP_093972241.1">
    <property type="nucleotide sequence ID" value="NZ_FXXQ01000001.1"/>
</dbReference>
<evidence type="ECO:0000259" key="7">
    <source>
        <dbReference type="PROSITE" id="PS50850"/>
    </source>
</evidence>
<feature type="transmembrane region" description="Helical" evidence="6">
    <location>
        <begin position="106"/>
        <end position="127"/>
    </location>
</feature>
<dbReference type="InterPro" id="IPR036259">
    <property type="entry name" value="MFS_trans_sf"/>
</dbReference>
<evidence type="ECO:0000256" key="6">
    <source>
        <dbReference type="SAM" id="Phobius"/>
    </source>
</evidence>
<keyword evidence="9" id="KW-1185">Reference proteome</keyword>
<dbReference type="Proteomes" id="UP000201838">
    <property type="component" value="Unassembled WGS sequence"/>
</dbReference>
<evidence type="ECO:0000313" key="9">
    <source>
        <dbReference type="Proteomes" id="UP000201838"/>
    </source>
</evidence>
<dbReference type="InterPro" id="IPR011701">
    <property type="entry name" value="MFS"/>
</dbReference>
<dbReference type="CDD" id="cd17320">
    <property type="entry name" value="MFS_MdfA_MDR_like"/>
    <property type="match status" value="1"/>
</dbReference>
<name>A0A238IV99_9RHOB</name>
<evidence type="ECO:0000256" key="3">
    <source>
        <dbReference type="ARBA" id="ARBA00022692"/>
    </source>
</evidence>
<feature type="transmembrane region" description="Helical" evidence="6">
    <location>
        <begin position="221"/>
        <end position="244"/>
    </location>
</feature>
<feature type="transmembrane region" description="Helical" evidence="6">
    <location>
        <begin position="377"/>
        <end position="396"/>
    </location>
</feature>
<dbReference type="GO" id="GO:0022857">
    <property type="term" value="F:transmembrane transporter activity"/>
    <property type="evidence" value="ECO:0007669"/>
    <property type="project" value="InterPro"/>
</dbReference>
<feature type="transmembrane region" description="Helical" evidence="6">
    <location>
        <begin position="12"/>
        <end position="31"/>
    </location>
</feature>
<feature type="transmembrane region" description="Helical" evidence="6">
    <location>
        <begin position="81"/>
        <end position="100"/>
    </location>
</feature>
<feature type="transmembrane region" description="Helical" evidence="6">
    <location>
        <begin position="139"/>
        <end position="164"/>
    </location>
</feature>
<dbReference type="PROSITE" id="PS50850">
    <property type="entry name" value="MFS"/>
    <property type="match status" value="1"/>
</dbReference>
<feature type="transmembrane region" description="Helical" evidence="6">
    <location>
        <begin position="170"/>
        <end position="187"/>
    </location>
</feature>
<keyword evidence="3 6" id="KW-0812">Transmembrane</keyword>
<dbReference type="Pfam" id="PF07690">
    <property type="entry name" value="MFS_1"/>
    <property type="match status" value="1"/>
</dbReference>
<comment type="subcellular location">
    <subcellularLocation>
        <location evidence="1">Membrane</location>
        <topology evidence="1">Multi-pass membrane protein</topology>
    </subcellularLocation>
</comment>
<dbReference type="OrthoDB" id="9800416at2"/>
<feature type="domain" description="Major facilitator superfamily (MFS) profile" evidence="7">
    <location>
        <begin position="14"/>
        <end position="399"/>
    </location>
</feature>
<feature type="transmembrane region" description="Helical" evidence="6">
    <location>
        <begin position="51"/>
        <end position="69"/>
    </location>
</feature>
<dbReference type="EMBL" id="FXXQ01000001">
    <property type="protein sequence ID" value="SMX22266.1"/>
    <property type="molecule type" value="Genomic_DNA"/>
</dbReference>
<feature type="transmembrane region" description="Helical" evidence="6">
    <location>
        <begin position="347"/>
        <end position="371"/>
    </location>
</feature>
<sequence>MPTSPATPISRAELVALLAMLTATVAFSIDAMLPVLPDLAEALAPEDPNQVQLVIAAFIVGMGLGTLFAGPLSDTYGRHKIAIWGAFLYIIGALLGALAPNLETMLVARTLQGVGAAGPRVVAVAITRDLFSGRQMARIVSFVMIVFTLVPVIAPTMGAAIAWAFGWRTIYYSFAVFALISVCWLVLRQPETLPPDARRPFRAKEIWNGIKEVFANRQVRLAIFSQTLIYAMLFTALMSSQQIFNQSFDLGASYPLWFGLCAAISASASLLNATIVLRIGMQRVVAWSLAVQILISVAFIGSLTLVTLPWDVAFACFFFWLVSVFYMAGLGIGNLNAVAMDPMGHMAGLAASIISATATIASVLIAAPISLSFDGTPLPIAIGVLGAAIVSWIIVIRISNAEIAA</sequence>
<dbReference type="GO" id="GO:0005886">
    <property type="term" value="C:plasma membrane"/>
    <property type="evidence" value="ECO:0007669"/>
    <property type="project" value="TreeGrafter"/>
</dbReference>
<evidence type="ECO:0000256" key="5">
    <source>
        <dbReference type="ARBA" id="ARBA00023136"/>
    </source>
</evidence>
<dbReference type="AlphaFoldDB" id="A0A238IV99"/>
<keyword evidence="4 6" id="KW-1133">Transmembrane helix</keyword>